<evidence type="ECO:0000256" key="7">
    <source>
        <dbReference type="SAM" id="MobiDB-lite"/>
    </source>
</evidence>
<dbReference type="Proteomes" id="UP000066737">
    <property type="component" value="Chromosome I"/>
</dbReference>
<dbReference type="InterPro" id="IPR000228">
    <property type="entry name" value="RNA3'_term_phos_cyc"/>
</dbReference>
<gene>
    <name evidence="5 10" type="primary">rtcA</name>
    <name evidence="10" type="ORF">HHUB_1915</name>
</gene>
<dbReference type="NCBIfam" id="TIGR03399">
    <property type="entry name" value="RNA_3prim_cycl"/>
    <property type="match status" value="1"/>
</dbReference>
<dbReference type="InterPro" id="IPR037136">
    <property type="entry name" value="RNA3'_phos_cyclase_dom_sf"/>
</dbReference>
<evidence type="ECO:0000256" key="3">
    <source>
        <dbReference type="ARBA" id="ARBA00022598"/>
    </source>
</evidence>
<feature type="binding site" evidence="5">
    <location>
        <position position="110"/>
    </location>
    <ligand>
        <name>ATP</name>
        <dbReference type="ChEBI" id="CHEBI:30616"/>
    </ligand>
</feature>
<dbReference type="AlphaFoldDB" id="A0A0U5CWX0"/>
<evidence type="ECO:0000256" key="4">
    <source>
        <dbReference type="ARBA" id="ARBA00022741"/>
    </source>
</evidence>
<accession>A0A0U5CWX0</accession>
<keyword evidence="4 5" id="KW-0547">Nucleotide-binding</keyword>
<feature type="binding site" evidence="5">
    <location>
        <begin position="287"/>
        <end position="291"/>
    </location>
    <ligand>
        <name>ATP</name>
        <dbReference type="ChEBI" id="CHEBI:30616"/>
    </ligand>
</feature>
<evidence type="ECO:0000259" key="8">
    <source>
        <dbReference type="Pfam" id="PF01137"/>
    </source>
</evidence>
<sequence length="339" mass="35762">MNILDGGEGGGQLVRTALALSAVTGEPFRMRHVRRARANPGLQAQHCAAIEAVAAVCNAETGGVEVGSESFTFEPNEDIDEDADPADQGVLGGSVSVEVGTAGSVPLVFDALLPVAVALDESFTARLEGGTDAKWAPPFDYFRRVKLPVLQEHGLDADVTLNRRGFYPRGGGKATLTVEPSTLDAFDVTERGERESLTAYSVAEESESEDDVAERQAEPAPDAADVETEYVEADCSGSALVLAAEYEHSTAGFAELGEMGVEPETVGENAVERFEAFEDGDAAVDEYLADQLLPFVALAGGEVRAPEVTSHVETCIDLLAEFGYDVTVEDEGDTVLLSA</sequence>
<dbReference type="PANTHER" id="PTHR11096:SF0">
    <property type="entry name" value="RNA 3'-TERMINAL PHOSPHATE CYCLASE"/>
    <property type="match status" value="1"/>
</dbReference>
<keyword evidence="5" id="KW-0067">ATP-binding</keyword>
<evidence type="ECO:0000256" key="6">
    <source>
        <dbReference type="NCBIfam" id="TIGR03399"/>
    </source>
</evidence>
<dbReference type="Gene3D" id="3.30.360.20">
    <property type="entry name" value="RNA 3'-terminal phosphate cyclase, insert domain"/>
    <property type="match status" value="1"/>
</dbReference>
<protein>
    <recommendedName>
        <fullName evidence="2 5">RNA 3'-terminal phosphate cyclase</fullName>
        <shortName evidence="5">RNA cyclase</shortName>
        <shortName evidence="5">RNA-3'-phosphate cyclase</shortName>
        <ecNumber evidence="5 6">6.5.1.4</ecNumber>
    </recommendedName>
</protein>
<dbReference type="EMBL" id="LN831302">
    <property type="protein sequence ID" value="CQH53021.1"/>
    <property type="molecule type" value="Genomic_DNA"/>
</dbReference>
<dbReference type="PANTHER" id="PTHR11096">
    <property type="entry name" value="RNA 3' TERMINAL PHOSPHATE CYCLASE"/>
    <property type="match status" value="1"/>
</dbReference>
<dbReference type="InterPro" id="IPR036553">
    <property type="entry name" value="RPTC_insert"/>
</dbReference>
<name>A0A0U5CWX0_9EURY</name>
<dbReference type="Gene3D" id="3.65.10.20">
    <property type="entry name" value="RNA 3'-terminal phosphate cyclase domain"/>
    <property type="match status" value="1"/>
</dbReference>
<evidence type="ECO:0000256" key="2">
    <source>
        <dbReference type="ARBA" id="ARBA00021428"/>
    </source>
</evidence>
<comment type="similarity">
    <text evidence="1 5">Belongs to the RNA 3'-terminal cyclase family. Type 1 subfamily.</text>
</comment>
<organism evidence="10 11">
    <name type="scientific">Halobacterium hubeiense</name>
    <dbReference type="NCBI Taxonomy" id="1407499"/>
    <lineage>
        <taxon>Archaea</taxon>
        <taxon>Methanobacteriati</taxon>
        <taxon>Methanobacteriota</taxon>
        <taxon>Stenosarchaea group</taxon>
        <taxon>Halobacteria</taxon>
        <taxon>Halobacteriales</taxon>
        <taxon>Halobacteriaceae</taxon>
        <taxon>Halobacterium</taxon>
    </lineage>
</organism>
<dbReference type="InterPro" id="IPR017770">
    <property type="entry name" value="RNA3'_term_phos_cyc_type_1"/>
</dbReference>
<dbReference type="InterPro" id="IPR013792">
    <property type="entry name" value="RNA3'P_cycl/enolpyr_Trfase_a/b"/>
</dbReference>
<evidence type="ECO:0000256" key="5">
    <source>
        <dbReference type="HAMAP-Rule" id="MF_00200"/>
    </source>
</evidence>
<evidence type="ECO:0000313" key="11">
    <source>
        <dbReference type="Proteomes" id="UP000066737"/>
    </source>
</evidence>
<feature type="active site" description="Tele-AMP-histidine intermediate" evidence="5">
    <location>
        <position position="311"/>
    </location>
</feature>
<dbReference type="Pfam" id="PF05189">
    <property type="entry name" value="RTC_insert"/>
    <property type="match status" value="1"/>
</dbReference>
<comment type="subcellular location">
    <subcellularLocation>
        <location evidence="5">Cytoplasm</location>
    </subcellularLocation>
</comment>
<dbReference type="GO" id="GO:0005524">
    <property type="term" value="F:ATP binding"/>
    <property type="evidence" value="ECO:0007669"/>
    <property type="project" value="UniProtKB-KW"/>
</dbReference>
<evidence type="ECO:0000313" key="10">
    <source>
        <dbReference type="EMBL" id="CQH53021.1"/>
    </source>
</evidence>
<dbReference type="GO" id="GO:0003963">
    <property type="term" value="F:RNA-3'-phosphate cyclase activity"/>
    <property type="evidence" value="ECO:0007669"/>
    <property type="project" value="UniProtKB-UniRule"/>
</dbReference>
<dbReference type="HAMAP" id="MF_00200">
    <property type="entry name" value="RTC"/>
    <property type="match status" value="1"/>
</dbReference>
<dbReference type="GeneID" id="26658586"/>
<dbReference type="RefSeq" id="WP_059056377.1">
    <property type="nucleotide sequence ID" value="NZ_CEML01000002.1"/>
</dbReference>
<dbReference type="InterPro" id="IPR023797">
    <property type="entry name" value="RNA3'_phos_cyclase_dom"/>
</dbReference>
<comment type="catalytic activity">
    <reaction evidence="5">
        <text>a 3'-end 3'-phospho-ribonucleotide-RNA + ATP = a 3'-end 2',3'-cyclophospho-ribonucleotide-RNA + AMP + diphosphate</text>
        <dbReference type="Rhea" id="RHEA:23976"/>
        <dbReference type="Rhea" id="RHEA-COMP:10463"/>
        <dbReference type="Rhea" id="RHEA-COMP:10464"/>
        <dbReference type="ChEBI" id="CHEBI:30616"/>
        <dbReference type="ChEBI" id="CHEBI:33019"/>
        <dbReference type="ChEBI" id="CHEBI:83062"/>
        <dbReference type="ChEBI" id="CHEBI:83064"/>
        <dbReference type="ChEBI" id="CHEBI:456215"/>
        <dbReference type="EC" id="6.5.1.4"/>
    </reaction>
</comment>
<dbReference type="GO" id="GO:0005737">
    <property type="term" value="C:cytoplasm"/>
    <property type="evidence" value="ECO:0007669"/>
    <property type="project" value="UniProtKB-SubCell"/>
</dbReference>
<dbReference type="PIRSF" id="PIRSF005378">
    <property type="entry name" value="RNA3'_term_phos_cycl_euk"/>
    <property type="match status" value="1"/>
</dbReference>
<dbReference type="KEGG" id="hhb:Hhub_1915"/>
<keyword evidence="3 5" id="KW-0436">Ligase</keyword>
<dbReference type="Pfam" id="PF01137">
    <property type="entry name" value="RTC"/>
    <property type="match status" value="1"/>
</dbReference>
<comment type="function">
    <text evidence="5">Catalyzes the conversion of 3'-phosphate to a 2',3'-cyclic phosphodiester at the end of RNA. The mechanism of action of the enzyme occurs in 3 steps: (A) adenylation of the enzyme by ATP; (B) transfer of adenylate to an RNA-N3'P to produce RNA-N3'PP5'A; (C) and attack of the adjacent 2'-hydroxyl on the 3'-phosphorus in the diester linkage to produce the cyclic end product. The biological role of this enzyme is unknown but it is likely to function in some aspects of cellular RNA processing.</text>
</comment>
<dbReference type="SUPFAM" id="SSF55205">
    <property type="entry name" value="EPT/RTPC-like"/>
    <property type="match status" value="1"/>
</dbReference>
<dbReference type="EC" id="6.5.1.4" evidence="5 6"/>
<dbReference type="NCBIfam" id="NF003246">
    <property type="entry name" value="PRK04204.1-2"/>
    <property type="match status" value="1"/>
</dbReference>
<feature type="region of interest" description="Disordered" evidence="7">
    <location>
        <begin position="199"/>
        <end position="225"/>
    </location>
</feature>
<dbReference type="OrthoDB" id="7994at2157"/>
<dbReference type="STRING" id="1407499.HHUB_1915"/>
<keyword evidence="11" id="KW-1185">Reference proteome</keyword>
<evidence type="ECO:0000259" key="9">
    <source>
        <dbReference type="Pfam" id="PF05189"/>
    </source>
</evidence>
<evidence type="ECO:0000256" key="1">
    <source>
        <dbReference type="ARBA" id="ARBA00009206"/>
    </source>
</evidence>
<keyword evidence="5" id="KW-0963">Cytoplasm</keyword>
<reference evidence="11" key="1">
    <citation type="journal article" date="2016" name="Environ. Microbiol.">
        <title>The complete genome of a viable archaeum isolated from 123-million-year-old rock salt.</title>
        <authorList>
            <person name="Jaakkola S.T."/>
            <person name="Pfeiffer F."/>
            <person name="Ravantti J.J."/>
            <person name="Guo Q."/>
            <person name="Liu Y."/>
            <person name="Chen X."/>
            <person name="Ma H."/>
            <person name="Yang C."/>
            <person name="Oksanen H.M."/>
            <person name="Bamford D.H."/>
        </authorList>
    </citation>
    <scope>NUCLEOTIDE SEQUENCE</scope>
    <source>
        <strain evidence="11">JI20-1</strain>
    </source>
</reference>
<dbReference type="GO" id="GO:0006396">
    <property type="term" value="P:RNA processing"/>
    <property type="evidence" value="ECO:0007669"/>
    <property type="project" value="UniProtKB-UniRule"/>
</dbReference>
<dbReference type="SUPFAM" id="SSF52913">
    <property type="entry name" value="RNA 3'-terminal phosphate cyclase, RPTC, insert domain"/>
    <property type="match status" value="1"/>
</dbReference>
<feature type="domain" description="RNA 3'-terminal phosphate cyclase" evidence="8">
    <location>
        <begin position="7"/>
        <end position="322"/>
    </location>
</feature>
<dbReference type="InterPro" id="IPR013791">
    <property type="entry name" value="RNA3'-term_phos_cycl_insert"/>
</dbReference>
<feature type="domain" description="RNA 3'-terminal phosphate cyclase insert" evidence="9">
    <location>
        <begin position="189"/>
        <end position="273"/>
    </location>
</feature>
<proteinExistence type="inferred from homology"/>